<evidence type="ECO:0000256" key="2">
    <source>
        <dbReference type="SAM" id="SignalP"/>
    </source>
</evidence>
<dbReference type="EMBL" id="AP027080">
    <property type="protein sequence ID" value="BDU72963.1"/>
    <property type="molecule type" value="Genomic_DNA"/>
</dbReference>
<gene>
    <name evidence="3" type="ORF">METEAL_21370</name>
</gene>
<organism evidence="3 4">
    <name type="scientific">Mesoterricola silvestris</name>
    <dbReference type="NCBI Taxonomy" id="2927979"/>
    <lineage>
        <taxon>Bacteria</taxon>
        <taxon>Pseudomonadati</taxon>
        <taxon>Acidobacteriota</taxon>
        <taxon>Holophagae</taxon>
        <taxon>Holophagales</taxon>
        <taxon>Holophagaceae</taxon>
        <taxon>Mesoterricola</taxon>
    </lineage>
</organism>
<dbReference type="RefSeq" id="WP_316415871.1">
    <property type="nucleotide sequence ID" value="NZ_AP027080.1"/>
</dbReference>
<protein>
    <submittedName>
        <fullName evidence="3">Uncharacterized protein</fullName>
    </submittedName>
</protein>
<evidence type="ECO:0000313" key="3">
    <source>
        <dbReference type="EMBL" id="BDU72963.1"/>
    </source>
</evidence>
<feature type="signal peptide" evidence="2">
    <location>
        <begin position="1"/>
        <end position="27"/>
    </location>
</feature>
<dbReference type="AlphaFoldDB" id="A0AA48H6Z8"/>
<sequence length="562" mass="57363">MTVRLIPRYVCLRGVTLVLLAGTLAQAGPPARRKAPAPSGRPGFCCMLLLGLGALMDPAALPAQARSNPFLEDPALNGFQALGPLCGPAAMMGHALGPCDPHYRTGIQAQALRVFADARHLFQNPEVLGPGWCLEGEAADEAKERLALTQSNQLADFDRLSAQGGALMYQLNRDAYALQSAGAGLRLGQAALQANGNHSAAAAVLGLVGDSLIAVSLELEADGDIFGEVAALSGASRAVYQRYANSQENAWLNCTGAPPGTPDSGDTALEPPMPAMATALAGLTEGCTLAARHHLILPVCERGVAEGFRARNVTISHLYRHGIACLTAGILRGRQAPCPTSPLADSRTRSDTFATFDEFAALVTAAGTRALGLGNSLFAGSRLLLIASTAANQAGSAASAADLAAASDGVALAGTSVFTQAFDLLRISALSRVWLADLIQAFNAESLDQLDDRESEAAGAPTLASSSTALANLSASPADPSTGTSSSSSSSSTAPPIPFVLAVSGTEAPAPGEEPSVILVTGLLEAPASSGPAQAVPNGAGRTQASGLWTLLRRLVPCPTRP</sequence>
<dbReference type="KEGG" id="msil:METEAL_21370"/>
<evidence type="ECO:0000313" key="4">
    <source>
        <dbReference type="Proteomes" id="UP001238179"/>
    </source>
</evidence>
<evidence type="ECO:0000256" key="1">
    <source>
        <dbReference type="SAM" id="MobiDB-lite"/>
    </source>
</evidence>
<name>A0AA48H6Z8_9BACT</name>
<keyword evidence="2" id="KW-0732">Signal</keyword>
<feature type="chain" id="PRO_5041233469" evidence="2">
    <location>
        <begin position="28"/>
        <end position="562"/>
    </location>
</feature>
<accession>A0AA48H6Z8</accession>
<reference evidence="4" key="1">
    <citation type="journal article" date="2023" name="Int. J. Syst. Evol. Microbiol.">
        <title>Mesoterricola silvestris gen. nov., sp. nov., Mesoterricola sediminis sp. nov., Geothrix oryzae sp. nov., Geothrix edaphica sp. nov., Geothrix rubra sp. nov., and Geothrix limicola sp. nov., six novel members of Acidobacteriota isolated from soils.</title>
        <authorList>
            <person name="Itoh H."/>
            <person name="Sugisawa Y."/>
            <person name="Mise K."/>
            <person name="Xu Z."/>
            <person name="Kuniyasu M."/>
            <person name="Ushijima N."/>
            <person name="Kawano K."/>
            <person name="Kobayashi E."/>
            <person name="Shiratori Y."/>
            <person name="Masuda Y."/>
            <person name="Senoo K."/>
        </authorList>
    </citation>
    <scope>NUCLEOTIDE SEQUENCE [LARGE SCALE GENOMIC DNA]</scope>
    <source>
        <strain evidence="4">W79</strain>
    </source>
</reference>
<proteinExistence type="predicted"/>
<dbReference type="Proteomes" id="UP001238179">
    <property type="component" value="Chromosome"/>
</dbReference>
<feature type="region of interest" description="Disordered" evidence="1">
    <location>
        <begin position="472"/>
        <end position="494"/>
    </location>
</feature>
<keyword evidence="4" id="KW-1185">Reference proteome</keyword>